<dbReference type="Pfam" id="PF11883">
    <property type="entry name" value="DUF3403"/>
    <property type="match status" value="1"/>
</dbReference>
<evidence type="ECO:0000256" key="4">
    <source>
        <dbReference type="ARBA" id="ARBA00022737"/>
    </source>
</evidence>
<dbReference type="Gene3D" id="3.30.430.20">
    <property type="entry name" value="Gnk2 domain, C-X8-C-X2-C motif"/>
    <property type="match status" value="2"/>
</dbReference>
<name>A0A5N5MZG5_9ROSI</name>
<keyword evidence="4" id="KW-0677">Repeat</keyword>
<feature type="domain" description="Gnk2-homologous" evidence="8">
    <location>
        <begin position="35"/>
        <end position="137"/>
    </location>
</feature>
<dbReference type="InterPro" id="IPR038408">
    <property type="entry name" value="GNK2_sf"/>
</dbReference>
<gene>
    <name evidence="9" type="ORF">DKX38_005427</name>
</gene>
<dbReference type="AlphaFoldDB" id="A0A5N5MZG5"/>
<evidence type="ECO:0000256" key="2">
    <source>
        <dbReference type="ARBA" id="ARBA00022525"/>
    </source>
</evidence>
<feature type="transmembrane region" description="Helical" evidence="7">
    <location>
        <begin position="271"/>
        <end position="297"/>
    </location>
</feature>
<protein>
    <recommendedName>
        <fullName evidence="8">Gnk2-homologous domain-containing protein</fullName>
    </recommendedName>
</protein>
<dbReference type="GO" id="GO:0005576">
    <property type="term" value="C:extracellular region"/>
    <property type="evidence" value="ECO:0007669"/>
    <property type="project" value="UniProtKB-SubCell"/>
</dbReference>
<dbReference type="FunFam" id="3.30.430.20:FF:000002">
    <property type="entry name" value="Cysteine-rich receptor-like protein kinase 10"/>
    <property type="match status" value="1"/>
</dbReference>
<evidence type="ECO:0000256" key="1">
    <source>
        <dbReference type="ARBA" id="ARBA00004613"/>
    </source>
</evidence>
<dbReference type="Proteomes" id="UP000326939">
    <property type="component" value="Chromosome 4"/>
</dbReference>
<accession>A0A5N5MZG5</accession>
<comment type="similarity">
    <text evidence="6">Belongs to the cysteine-rich repeat secretory protein family.</text>
</comment>
<dbReference type="InterPro" id="IPR050581">
    <property type="entry name" value="CRR_secretory_protein"/>
</dbReference>
<sequence length="430" mass="47656">MCSKMIPMTTIDVNLVMFLLIIPFSVLPVFTVADHLVTFCSNNTVNYTLNSPFENNLKRLLGTLPSITSSKGFNYTSVGESPAKVYGQALCRGDVNSSSCQACVEQASQEIINNCRNYKDAIIWYELCQVHYSFQNMTSLSVYTGKYPGWDSKRKPVSDPQYFSGVLMYLMKNLSSEAAFNHSKLMFATGAIKFRNETVYGHAQCTRDIIPNDCQACLTTALAELKGCCSSREGGIIVSRNCNVRFDLYKYYNASSYLLTYPSPKGSNWKIGMVALAVCAPVVVIVIVIGSCIVCLLKKRGQQRGVERSHQALLKELASPRGVTMTDEGQLAWRLWNEGREMELVDPSLMERGQTEGIVRRIHVGLLCVQRDPADRPTMSFVVLALGSDPITLPQPKEPAFSLCKMVPVHKSSTTDPSVNQMTVSGILPR</sequence>
<dbReference type="PROSITE" id="PS51473">
    <property type="entry name" value="GNK2"/>
    <property type="match status" value="2"/>
</dbReference>
<dbReference type="Pfam" id="PF01657">
    <property type="entry name" value="Stress-antifung"/>
    <property type="match status" value="2"/>
</dbReference>
<evidence type="ECO:0000313" key="9">
    <source>
        <dbReference type="EMBL" id="KAB5560470.1"/>
    </source>
</evidence>
<evidence type="ECO:0000259" key="8">
    <source>
        <dbReference type="PROSITE" id="PS51473"/>
    </source>
</evidence>
<evidence type="ECO:0000313" key="10">
    <source>
        <dbReference type="Proteomes" id="UP000326939"/>
    </source>
</evidence>
<proteinExistence type="inferred from homology"/>
<keyword evidence="7" id="KW-0472">Membrane</keyword>
<dbReference type="CDD" id="cd23509">
    <property type="entry name" value="Gnk2-like"/>
    <property type="match status" value="2"/>
</dbReference>
<keyword evidence="5" id="KW-0325">Glycoprotein</keyword>
<dbReference type="InterPro" id="IPR021820">
    <property type="entry name" value="S-locus_recpt_kinase_C"/>
</dbReference>
<reference evidence="10" key="1">
    <citation type="journal article" date="2019" name="Gigascience">
        <title>De novo genome assembly of the endangered Acer yangbiense, a plant species with extremely small populations endemic to Yunnan Province, China.</title>
        <authorList>
            <person name="Yang J."/>
            <person name="Wariss H.M."/>
            <person name="Tao L."/>
            <person name="Zhang R."/>
            <person name="Yun Q."/>
            <person name="Hollingsworth P."/>
            <person name="Dao Z."/>
            <person name="Luo G."/>
            <person name="Guo H."/>
            <person name="Ma Y."/>
            <person name="Sun W."/>
        </authorList>
    </citation>
    <scope>NUCLEOTIDE SEQUENCE [LARGE SCALE GENOMIC DNA]</scope>
    <source>
        <strain evidence="10">cv. br00</strain>
    </source>
</reference>
<feature type="domain" description="Gnk2-homologous" evidence="8">
    <location>
        <begin position="143"/>
        <end position="251"/>
    </location>
</feature>
<evidence type="ECO:0000256" key="5">
    <source>
        <dbReference type="ARBA" id="ARBA00023180"/>
    </source>
</evidence>
<evidence type="ECO:0000256" key="6">
    <source>
        <dbReference type="ARBA" id="ARBA00038515"/>
    </source>
</evidence>
<comment type="subcellular location">
    <subcellularLocation>
        <location evidence="1">Secreted</location>
    </subcellularLocation>
</comment>
<organism evidence="9 10">
    <name type="scientific">Salix brachista</name>
    <dbReference type="NCBI Taxonomy" id="2182728"/>
    <lineage>
        <taxon>Eukaryota</taxon>
        <taxon>Viridiplantae</taxon>
        <taxon>Streptophyta</taxon>
        <taxon>Embryophyta</taxon>
        <taxon>Tracheophyta</taxon>
        <taxon>Spermatophyta</taxon>
        <taxon>Magnoliopsida</taxon>
        <taxon>eudicotyledons</taxon>
        <taxon>Gunneridae</taxon>
        <taxon>Pentapetalae</taxon>
        <taxon>rosids</taxon>
        <taxon>fabids</taxon>
        <taxon>Malpighiales</taxon>
        <taxon>Salicaceae</taxon>
        <taxon>Saliceae</taxon>
        <taxon>Salix</taxon>
    </lineage>
</organism>
<dbReference type="EMBL" id="VDCV01000004">
    <property type="protein sequence ID" value="KAB5560470.1"/>
    <property type="molecule type" value="Genomic_DNA"/>
</dbReference>
<dbReference type="InterPro" id="IPR002902">
    <property type="entry name" value="GNK2"/>
</dbReference>
<evidence type="ECO:0000256" key="3">
    <source>
        <dbReference type="ARBA" id="ARBA00022729"/>
    </source>
</evidence>
<evidence type="ECO:0000256" key="7">
    <source>
        <dbReference type="SAM" id="Phobius"/>
    </source>
</evidence>
<dbReference type="Gene3D" id="1.10.510.10">
    <property type="entry name" value="Transferase(Phosphotransferase) domain 1"/>
    <property type="match status" value="1"/>
</dbReference>
<keyword evidence="10" id="KW-1185">Reference proteome</keyword>
<keyword evidence="7" id="KW-0812">Transmembrane</keyword>
<dbReference type="PANTHER" id="PTHR32411">
    <property type="entry name" value="CYSTEINE-RICH REPEAT SECRETORY PROTEIN 38-RELATED"/>
    <property type="match status" value="1"/>
</dbReference>
<keyword evidence="2" id="KW-0964">Secreted</keyword>
<dbReference type="GO" id="GO:0004674">
    <property type="term" value="F:protein serine/threonine kinase activity"/>
    <property type="evidence" value="ECO:0007669"/>
    <property type="project" value="InterPro"/>
</dbReference>
<comment type="caution">
    <text evidence="9">The sequence shown here is derived from an EMBL/GenBank/DDBJ whole genome shotgun (WGS) entry which is preliminary data.</text>
</comment>
<keyword evidence="3" id="KW-0732">Signal</keyword>
<keyword evidence="7" id="KW-1133">Transmembrane helix</keyword>
<dbReference type="FunFam" id="3.30.430.20:FF:000009">
    <property type="entry name" value="Cysteine-rich receptor-like protein kinase 28"/>
    <property type="match status" value="1"/>
</dbReference>
<dbReference type="PANTHER" id="PTHR32411:SF43">
    <property type="entry name" value="CYSTEINE-RICH REPEAT SECRETORY PROTEIN 38"/>
    <property type="match status" value="1"/>
</dbReference>